<dbReference type="GO" id="GO:0005778">
    <property type="term" value="C:peroxisomal membrane"/>
    <property type="evidence" value="ECO:0007669"/>
    <property type="project" value="UniProtKB-SubCell"/>
</dbReference>
<evidence type="ECO:0000256" key="2">
    <source>
        <dbReference type="ARBA" id="ARBA00023136"/>
    </source>
</evidence>
<dbReference type="GO" id="GO:0016559">
    <property type="term" value="P:peroxisome fission"/>
    <property type="evidence" value="ECO:0007669"/>
    <property type="project" value="InterPro"/>
</dbReference>
<evidence type="ECO:0000256" key="3">
    <source>
        <dbReference type="ARBA" id="ARBA00023140"/>
    </source>
</evidence>
<protein>
    <recommendedName>
        <fullName evidence="9">Peroxisomal biogenesis factor 11</fullName>
    </recommendedName>
</protein>
<dbReference type="InParanoid" id="A0A0V0QHD9"/>
<feature type="transmembrane region" description="Helical" evidence="6">
    <location>
        <begin position="191"/>
        <end position="210"/>
    </location>
</feature>
<feature type="region of interest" description="Disordered" evidence="5">
    <location>
        <begin position="276"/>
        <end position="296"/>
    </location>
</feature>
<accession>A0A0V0QHD9</accession>
<dbReference type="Proteomes" id="UP000054937">
    <property type="component" value="Unassembled WGS sequence"/>
</dbReference>
<proteinExistence type="predicted"/>
<dbReference type="Pfam" id="PF05648">
    <property type="entry name" value="PEX11"/>
    <property type="match status" value="1"/>
</dbReference>
<evidence type="ECO:0000256" key="1">
    <source>
        <dbReference type="ARBA" id="ARBA00022593"/>
    </source>
</evidence>
<reference evidence="7 8" key="1">
    <citation type="journal article" date="2015" name="Sci. Rep.">
        <title>Genome of the facultative scuticociliatosis pathogen Pseudocohnilembus persalinus provides insight into its virulence through horizontal gene transfer.</title>
        <authorList>
            <person name="Xiong J."/>
            <person name="Wang G."/>
            <person name="Cheng J."/>
            <person name="Tian M."/>
            <person name="Pan X."/>
            <person name="Warren A."/>
            <person name="Jiang C."/>
            <person name="Yuan D."/>
            <person name="Miao W."/>
        </authorList>
    </citation>
    <scope>NUCLEOTIDE SEQUENCE [LARGE SCALE GENOMIC DNA]</scope>
    <source>
        <strain evidence="7">36N120E</strain>
    </source>
</reference>
<dbReference type="PANTHER" id="PTHR12652:SF50">
    <property type="entry name" value="PEROXIN 11"/>
    <property type="match status" value="1"/>
</dbReference>
<keyword evidence="1" id="KW-0962">Peroxisome biogenesis</keyword>
<evidence type="ECO:0000256" key="5">
    <source>
        <dbReference type="SAM" id="MobiDB-lite"/>
    </source>
</evidence>
<comment type="subcellular location">
    <subcellularLocation>
        <location evidence="4">Peroxisome membrane</location>
    </subcellularLocation>
</comment>
<evidence type="ECO:0000313" key="7">
    <source>
        <dbReference type="EMBL" id="KRX01588.1"/>
    </source>
</evidence>
<sequence>MDLKKTVKMMEQFEGRDKLCKVLQHLCGILFRLTKQKTKDFDYWNGNMFFGIYKQMGISRQYMRLFKSFQELKYLVQLIKSEDNKNKDQFERLIQIIIRGLFTLYWYNDNMTILCKSGVLQQNFLKFQQKAMDLRLYGLIFSLIINSRNYMRFHHQEILVRQKIPFLKDEQENMEAVEEIKRIRKLKTRQLLIFLKVIGDSFLSFAGTKLADNWFKRIFPKIMVNIGGLTAGIITLYFLYQKQAESESINNRDQERIFTLNRNNTDLSNFQRLSSSNRKESYQAQQYQQQQQQKQQ</sequence>
<evidence type="ECO:0008006" key="9">
    <source>
        <dbReference type="Google" id="ProtNLM"/>
    </source>
</evidence>
<evidence type="ECO:0000256" key="4">
    <source>
        <dbReference type="ARBA" id="ARBA00046271"/>
    </source>
</evidence>
<keyword evidence="2 6" id="KW-0472">Membrane</keyword>
<keyword evidence="6" id="KW-0812">Transmembrane</keyword>
<evidence type="ECO:0000313" key="8">
    <source>
        <dbReference type="Proteomes" id="UP000054937"/>
    </source>
</evidence>
<feature type="compositionally biased region" description="Low complexity" evidence="5">
    <location>
        <begin position="283"/>
        <end position="296"/>
    </location>
</feature>
<comment type="caution">
    <text evidence="7">The sequence shown here is derived from an EMBL/GenBank/DDBJ whole genome shotgun (WGS) entry which is preliminary data.</text>
</comment>
<organism evidence="7 8">
    <name type="scientific">Pseudocohnilembus persalinus</name>
    <name type="common">Ciliate</name>
    <dbReference type="NCBI Taxonomy" id="266149"/>
    <lineage>
        <taxon>Eukaryota</taxon>
        <taxon>Sar</taxon>
        <taxon>Alveolata</taxon>
        <taxon>Ciliophora</taxon>
        <taxon>Intramacronucleata</taxon>
        <taxon>Oligohymenophorea</taxon>
        <taxon>Scuticociliatia</taxon>
        <taxon>Philasterida</taxon>
        <taxon>Pseudocohnilembidae</taxon>
        <taxon>Pseudocohnilembus</taxon>
    </lineage>
</organism>
<evidence type="ECO:0000256" key="6">
    <source>
        <dbReference type="SAM" id="Phobius"/>
    </source>
</evidence>
<dbReference type="AlphaFoldDB" id="A0A0V0QHD9"/>
<dbReference type="PANTHER" id="PTHR12652">
    <property type="entry name" value="PEROXISOMAL BIOGENESIS FACTOR 11"/>
    <property type="match status" value="1"/>
</dbReference>
<keyword evidence="8" id="KW-1185">Reference proteome</keyword>
<feature type="transmembrane region" description="Helical" evidence="6">
    <location>
        <begin position="222"/>
        <end position="240"/>
    </location>
</feature>
<dbReference type="InterPro" id="IPR008733">
    <property type="entry name" value="PEX11"/>
</dbReference>
<keyword evidence="6" id="KW-1133">Transmembrane helix</keyword>
<dbReference type="EMBL" id="LDAU01000170">
    <property type="protein sequence ID" value="KRX01588.1"/>
    <property type="molecule type" value="Genomic_DNA"/>
</dbReference>
<dbReference type="OrthoDB" id="411017at2759"/>
<keyword evidence="3" id="KW-0576">Peroxisome</keyword>
<gene>
    <name evidence="7" type="ORF">PPERSA_01491</name>
</gene>
<name>A0A0V0QHD9_PSEPJ</name>